<evidence type="ECO:0000313" key="8">
    <source>
        <dbReference type="Proteomes" id="UP000199251"/>
    </source>
</evidence>
<dbReference type="PANTHER" id="PTHR43060">
    <property type="entry name" value="3-HYDROXYISOBUTYRATE DEHYDROGENASE-LIKE 1, MITOCHONDRIAL-RELATED"/>
    <property type="match status" value="1"/>
</dbReference>
<organism evidence="7 8">
    <name type="scientific">Mycobacterium lentiflavum</name>
    <dbReference type="NCBI Taxonomy" id="141349"/>
    <lineage>
        <taxon>Bacteria</taxon>
        <taxon>Bacillati</taxon>
        <taxon>Actinomycetota</taxon>
        <taxon>Actinomycetes</taxon>
        <taxon>Mycobacteriales</taxon>
        <taxon>Mycobacteriaceae</taxon>
        <taxon>Mycobacterium</taxon>
        <taxon>Mycobacterium simiae complex</taxon>
    </lineage>
</organism>
<feature type="domain" description="6-phosphogluconate dehydrogenase NADP-binding" evidence="5">
    <location>
        <begin position="14"/>
        <end position="171"/>
    </location>
</feature>
<dbReference type="Gene3D" id="1.10.1040.10">
    <property type="entry name" value="N-(1-d-carboxylethyl)-l-norvaline Dehydrogenase, domain 2"/>
    <property type="match status" value="1"/>
</dbReference>
<dbReference type="RefSeq" id="WP_244890038.1">
    <property type="nucleotide sequence ID" value="NZ_CTEE01000001.1"/>
</dbReference>
<dbReference type="SUPFAM" id="SSF51735">
    <property type="entry name" value="NAD(P)-binding Rossmann-fold domains"/>
    <property type="match status" value="1"/>
</dbReference>
<dbReference type="Pfam" id="PF03446">
    <property type="entry name" value="NAD_binding_2"/>
    <property type="match status" value="1"/>
</dbReference>
<dbReference type="InterPro" id="IPR002204">
    <property type="entry name" value="3-OH-isobutyrate_DH-rel_CS"/>
</dbReference>
<dbReference type="GO" id="GO:0050661">
    <property type="term" value="F:NADP binding"/>
    <property type="evidence" value="ECO:0007669"/>
    <property type="project" value="InterPro"/>
</dbReference>
<dbReference type="InterPro" id="IPR036291">
    <property type="entry name" value="NAD(P)-bd_dom_sf"/>
</dbReference>
<dbReference type="Gene3D" id="3.40.50.720">
    <property type="entry name" value="NAD(P)-binding Rossmann-like Domain"/>
    <property type="match status" value="1"/>
</dbReference>
<dbReference type="PROSITE" id="PS00895">
    <property type="entry name" value="3_HYDROXYISOBUT_DH"/>
    <property type="match status" value="1"/>
</dbReference>
<protein>
    <submittedName>
        <fullName evidence="7">3-hydroxyisobutyrate dehydrogenase</fullName>
    </submittedName>
</protein>
<dbReference type="InterPro" id="IPR006115">
    <property type="entry name" value="6PGDH_NADP-bd"/>
</dbReference>
<evidence type="ECO:0000313" key="7">
    <source>
        <dbReference type="EMBL" id="CQD09076.1"/>
    </source>
</evidence>
<proteinExistence type="inferred from homology"/>
<dbReference type="InterPro" id="IPR013328">
    <property type="entry name" value="6PGD_dom2"/>
</dbReference>
<reference evidence="7 8" key="1">
    <citation type="submission" date="2015-03" db="EMBL/GenBank/DDBJ databases">
        <authorList>
            <person name="Urmite Genomes"/>
        </authorList>
    </citation>
    <scope>NUCLEOTIDE SEQUENCE [LARGE SCALE GENOMIC DNA]</scope>
    <source>
        <strain evidence="7 8">CSUR P1491</strain>
    </source>
</reference>
<feature type="domain" description="3-hydroxyisobutyrate dehydrogenase-like NAD-binding" evidence="6">
    <location>
        <begin position="174"/>
        <end position="264"/>
    </location>
</feature>
<evidence type="ECO:0000256" key="4">
    <source>
        <dbReference type="PIRSR" id="PIRSR000103-1"/>
    </source>
</evidence>
<dbReference type="InterPro" id="IPR008927">
    <property type="entry name" value="6-PGluconate_DH-like_C_sf"/>
</dbReference>
<keyword evidence="3" id="KW-0520">NAD</keyword>
<dbReference type="SUPFAM" id="SSF48179">
    <property type="entry name" value="6-phosphogluconate dehydrogenase C-terminal domain-like"/>
    <property type="match status" value="1"/>
</dbReference>
<name>A0A0E3WBR9_MYCLN</name>
<evidence type="ECO:0000259" key="6">
    <source>
        <dbReference type="Pfam" id="PF14833"/>
    </source>
</evidence>
<dbReference type="Pfam" id="PF14833">
    <property type="entry name" value="NAD_binding_11"/>
    <property type="match status" value="1"/>
</dbReference>
<evidence type="ECO:0000256" key="1">
    <source>
        <dbReference type="ARBA" id="ARBA00009080"/>
    </source>
</evidence>
<feature type="active site" evidence="4">
    <location>
        <position position="180"/>
    </location>
</feature>
<dbReference type="PIRSF" id="PIRSF000103">
    <property type="entry name" value="HIBADH"/>
    <property type="match status" value="1"/>
</dbReference>
<evidence type="ECO:0000256" key="3">
    <source>
        <dbReference type="ARBA" id="ARBA00023027"/>
    </source>
</evidence>
<keyword evidence="2" id="KW-0560">Oxidoreductase</keyword>
<evidence type="ECO:0000256" key="2">
    <source>
        <dbReference type="ARBA" id="ARBA00023002"/>
    </source>
</evidence>
<dbReference type="Proteomes" id="UP000199251">
    <property type="component" value="Unassembled WGS sequence"/>
</dbReference>
<evidence type="ECO:0000259" key="5">
    <source>
        <dbReference type="Pfam" id="PF03446"/>
    </source>
</evidence>
<accession>A0A0E3WBR9</accession>
<dbReference type="GO" id="GO:0051287">
    <property type="term" value="F:NAD binding"/>
    <property type="evidence" value="ECO:0007669"/>
    <property type="project" value="InterPro"/>
</dbReference>
<dbReference type="GO" id="GO:0016491">
    <property type="term" value="F:oxidoreductase activity"/>
    <property type="evidence" value="ECO:0007669"/>
    <property type="project" value="UniProtKB-KW"/>
</dbReference>
<gene>
    <name evidence="7" type="primary">mmsB_2</name>
    <name evidence="7" type="ORF">BN1232_01648</name>
</gene>
<sequence length="286" mass="28832">MSDQGSETTVIRAGFIGLGDQGGGMASRMIECGIPTTLWARRDASLEPFRGGGAFFAASPAELGAGSDVVGICVVDDDGVEQVVLGENGVVSGMNAGSLLALHSTISLAMCRRVADAAAQRGVAVIDAPVSGGGFAAAEGKLTVLVGGEAVDFETARPVLETFGGHVTHLGPLGSGLLAKLVNNVLHCAHYALARDALAAGQQLGLDQDALGQVLSASSGNSFSLNTAVAVGGFDVLAAMVGPLLRKDLDIFDALTGERGVETGSLVAVADEALELFGYARDSAHP</sequence>
<dbReference type="PANTHER" id="PTHR43060:SF15">
    <property type="entry name" value="3-HYDROXYISOBUTYRATE DEHYDROGENASE-LIKE 1, MITOCHONDRIAL-RELATED"/>
    <property type="match status" value="1"/>
</dbReference>
<dbReference type="GO" id="GO:0016054">
    <property type="term" value="P:organic acid catabolic process"/>
    <property type="evidence" value="ECO:0007669"/>
    <property type="project" value="UniProtKB-ARBA"/>
</dbReference>
<dbReference type="EMBL" id="CTEE01000001">
    <property type="protein sequence ID" value="CQD09076.1"/>
    <property type="molecule type" value="Genomic_DNA"/>
</dbReference>
<dbReference type="InterPro" id="IPR015815">
    <property type="entry name" value="HIBADH-related"/>
</dbReference>
<dbReference type="InterPro" id="IPR029154">
    <property type="entry name" value="HIBADH-like_NADP-bd"/>
</dbReference>
<comment type="similarity">
    <text evidence="1">Belongs to the HIBADH-related family.</text>
</comment>
<dbReference type="AlphaFoldDB" id="A0A0E3WBR9"/>
<dbReference type="STRING" id="141349.BN1232_01648"/>